<evidence type="ECO:0000313" key="1">
    <source>
        <dbReference type="EMBL" id="CZR59633.1"/>
    </source>
</evidence>
<name>A0A1L7X3N9_9HELO</name>
<dbReference type="Proteomes" id="UP000184330">
    <property type="component" value="Unassembled WGS sequence"/>
</dbReference>
<evidence type="ECO:0000313" key="2">
    <source>
        <dbReference type="Proteomes" id="UP000184330"/>
    </source>
</evidence>
<dbReference type="AlphaFoldDB" id="A0A1L7X3N9"/>
<accession>A0A1L7X3N9</accession>
<organism evidence="1 2">
    <name type="scientific">Phialocephala subalpina</name>
    <dbReference type="NCBI Taxonomy" id="576137"/>
    <lineage>
        <taxon>Eukaryota</taxon>
        <taxon>Fungi</taxon>
        <taxon>Dikarya</taxon>
        <taxon>Ascomycota</taxon>
        <taxon>Pezizomycotina</taxon>
        <taxon>Leotiomycetes</taxon>
        <taxon>Helotiales</taxon>
        <taxon>Mollisiaceae</taxon>
        <taxon>Phialocephala</taxon>
        <taxon>Phialocephala fortinii species complex</taxon>
    </lineage>
</organism>
<proteinExistence type="predicted"/>
<dbReference type="EMBL" id="FJOG01000014">
    <property type="protein sequence ID" value="CZR59633.1"/>
    <property type="molecule type" value="Genomic_DNA"/>
</dbReference>
<keyword evidence="2" id="KW-1185">Reference proteome</keyword>
<protein>
    <submittedName>
        <fullName evidence="1">Uncharacterized protein</fullName>
    </submittedName>
</protein>
<gene>
    <name evidence="1" type="ORF">PAC_09527</name>
</gene>
<reference evidence="1 2" key="1">
    <citation type="submission" date="2016-03" db="EMBL/GenBank/DDBJ databases">
        <authorList>
            <person name="Ploux O."/>
        </authorList>
    </citation>
    <scope>NUCLEOTIDE SEQUENCE [LARGE SCALE GENOMIC DNA]</scope>
    <source>
        <strain evidence="1 2">UAMH 11012</strain>
    </source>
</reference>
<sequence length="212" mass="24270">MSIAQARDRGYYYPPYGAAKDIVIDNVLPAPMAQCKFWKKWRSLASDHESGAQHGICRRATSRRDVETGMRCQSIFTCRGNAMKFLNFLDILKYHFLGICDEQTAVHFESRTAWLSIGRRRASQRQMLLFLAPQYDGALLSTLLVPSEPDHDSNSHPDLRAWLRNLQPLLTPGYVSRILAFGYRERCGSKHLEADIEWKSAEKKMELASESE</sequence>